<gene>
    <name evidence="1" type="ORF">O1611_g3103</name>
</gene>
<protein>
    <submittedName>
        <fullName evidence="1">Uncharacterized protein</fullName>
    </submittedName>
</protein>
<comment type="caution">
    <text evidence="1">The sequence shown here is derived from an EMBL/GenBank/DDBJ whole genome shotgun (WGS) entry which is preliminary data.</text>
</comment>
<dbReference type="EMBL" id="JAPUUL010000480">
    <property type="protein sequence ID" value="KAJ8130527.1"/>
    <property type="molecule type" value="Genomic_DNA"/>
</dbReference>
<evidence type="ECO:0000313" key="2">
    <source>
        <dbReference type="Proteomes" id="UP001153332"/>
    </source>
</evidence>
<name>A0ACC2JTE0_9PEZI</name>
<proteinExistence type="predicted"/>
<organism evidence="1 2">
    <name type="scientific">Lasiodiplodia mahajangana</name>
    <dbReference type="NCBI Taxonomy" id="1108764"/>
    <lineage>
        <taxon>Eukaryota</taxon>
        <taxon>Fungi</taxon>
        <taxon>Dikarya</taxon>
        <taxon>Ascomycota</taxon>
        <taxon>Pezizomycotina</taxon>
        <taxon>Dothideomycetes</taxon>
        <taxon>Dothideomycetes incertae sedis</taxon>
        <taxon>Botryosphaeriales</taxon>
        <taxon>Botryosphaeriaceae</taxon>
        <taxon>Lasiodiplodia</taxon>
    </lineage>
</organism>
<sequence>MSIPDAIKAVETISSDLVALPSSEEYNKLAASYFTELERELKPACFMTPSSASQVAEIVKAIKPFAKAKGTISVGAGELMGNVYDTVAAAGLGVMGGLSYFAYARGFICDDVVGYEVVLADGQIVNANADTNRDLPEKPKALEPFADVQPQIEQMKSLRVANLKALTGEAFAGAVANRKKVLRTFALQQGSITYSILKVVNTMVKVLTVISGEIGTNILKRDAKRVLPEGSFFSPLAAEFEQHVQRVPDTTDRFEYAKNVVAQSVRTSPPAWFWCGKGTALIRFLDTFGFRTIWDGIFWGIFNFDKLKAAHALRTS</sequence>
<dbReference type="Proteomes" id="UP001153332">
    <property type="component" value="Unassembled WGS sequence"/>
</dbReference>
<accession>A0ACC2JTE0</accession>
<keyword evidence="2" id="KW-1185">Reference proteome</keyword>
<reference evidence="1" key="1">
    <citation type="submission" date="2022-12" db="EMBL/GenBank/DDBJ databases">
        <title>Genome Sequence of Lasiodiplodia mahajangana.</title>
        <authorList>
            <person name="Buettner E."/>
        </authorList>
    </citation>
    <scope>NUCLEOTIDE SEQUENCE</scope>
    <source>
        <strain evidence="1">VT137</strain>
    </source>
</reference>
<evidence type="ECO:0000313" key="1">
    <source>
        <dbReference type="EMBL" id="KAJ8130527.1"/>
    </source>
</evidence>